<dbReference type="Gene3D" id="1.50.10.20">
    <property type="match status" value="1"/>
</dbReference>
<keyword evidence="14" id="KW-1185">Reference proteome</keyword>
<evidence type="ECO:0000256" key="12">
    <source>
        <dbReference type="SAM" id="SignalP"/>
    </source>
</evidence>
<dbReference type="FunFam" id="1.50.10.20:FF:000006">
    <property type="entry name" value="Mannan endo-1,6-alpha-mannosidase"/>
    <property type="match status" value="1"/>
</dbReference>
<dbReference type="GO" id="GO:0012505">
    <property type="term" value="C:endomembrane system"/>
    <property type="evidence" value="ECO:0007669"/>
    <property type="project" value="UniProtKB-SubCell"/>
</dbReference>
<dbReference type="EMBL" id="LFJN01000032">
    <property type="protein sequence ID" value="KPI36321.1"/>
    <property type="molecule type" value="Genomic_DNA"/>
</dbReference>
<evidence type="ECO:0000313" key="14">
    <source>
        <dbReference type="Proteomes" id="UP000038010"/>
    </source>
</evidence>
<dbReference type="InterPro" id="IPR014480">
    <property type="entry name" value="Mannan-1_6-alpha_mannosidase"/>
</dbReference>
<gene>
    <name evidence="13" type="ORF">AB675_7335</name>
</gene>
<accession>A0A0N0NIX2</accession>
<evidence type="ECO:0000256" key="8">
    <source>
        <dbReference type="ARBA" id="ARBA00023180"/>
    </source>
</evidence>
<dbReference type="GeneID" id="28739574"/>
<dbReference type="RefSeq" id="XP_017996284.1">
    <property type="nucleotide sequence ID" value="XM_018147694.1"/>
</dbReference>
<comment type="catalytic activity">
    <reaction evidence="1 10">
        <text>Random hydrolysis of (1-&gt;6)-alpha-D-mannosidic linkages in unbranched (1-&gt;6)-mannans.</text>
        <dbReference type="EC" id="3.2.1.101"/>
    </reaction>
</comment>
<evidence type="ECO:0000256" key="11">
    <source>
        <dbReference type="SAM" id="Phobius"/>
    </source>
</evidence>
<dbReference type="PANTHER" id="PTHR12145">
    <property type="entry name" value="MANNAN ENDO-1,6-ALPHA-MANNOSIDASE DCW1"/>
    <property type="match status" value="1"/>
</dbReference>
<evidence type="ECO:0000256" key="4">
    <source>
        <dbReference type="ARBA" id="ARBA00012350"/>
    </source>
</evidence>
<keyword evidence="7 11" id="KW-0472">Membrane</keyword>
<dbReference type="GO" id="GO:0009272">
    <property type="term" value="P:fungal-type cell wall biogenesis"/>
    <property type="evidence" value="ECO:0007669"/>
    <property type="project" value="TreeGrafter"/>
</dbReference>
<keyword evidence="11" id="KW-0812">Transmembrane</keyword>
<evidence type="ECO:0000256" key="1">
    <source>
        <dbReference type="ARBA" id="ARBA00001452"/>
    </source>
</evidence>
<proteinExistence type="inferred from homology"/>
<keyword evidence="9 10" id="KW-0326">Glycosidase</keyword>
<name>A0A0N0NIX2_9EURO</name>
<dbReference type="PANTHER" id="PTHR12145:SF36">
    <property type="entry name" value="MANNAN ENDO-1,6-ALPHA-MANNOSIDASE DCW1"/>
    <property type="match status" value="1"/>
</dbReference>
<sequence length="462" mass="50155">MRSTSLLPLAASAALGIQITFTDPNSVKTNLKSIAEGMLQYYTGDEPGGVPGLLPGSLACNPANDGTYCWWEAGAMWGALINYWQYTGDDSYNSMISTAIQFQSGEDKNFNPDNQSRSMGIDDQDFWAFTALDAVEANFPESTAKGDPSWLSLAQATYNFQQDYWDTRTCGGGFRWQVYSINAGYNLKNMISNGGNFQLAARLAYITGNQSYYDWADMVWDWMEASVMFERASDGTLYIWDNTNADNGCIDATNYIWTYNYGTLISGAAYMYNLTNGNATWKGRLDELLGSTYSLFFPADKGGNIMVEYLCEEKMICNQDQKSFKAYLARWLAVTALLYPESAAQITPKLAASAAGAAGQCSSAGTCGMQWYNPTYDGQTGVGEEMAAMSVIGSTLINGQMVPLSEKTGATSTSDPGAGDDLNVHKPITFAPITTADKAGAAILTILVCVGLVGSMIWIVLE</sequence>
<keyword evidence="8" id="KW-0325">Glycoprotein</keyword>
<reference evidence="13 14" key="1">
    <citation type="submission" date="2015-06" db="EMBL/GenBank/DDBJ databases">
        <title>Draft genome of the ant-associated black yeast Phialophora attae CBS 131958.</title>
        <authorList>
            <person name="Moreno L.F."/>
            <person name="Stielow B.J."/>
            <person name="de Hoog S."/>
            <person name="Vicente V.A."/>
            <person name="Weiss V.A."/>
            <person name="de Vries M."/>
            <person name="Cruz L.M."/>
            <person name="Souza E.M."/>
        </authorList>
    </citation>
    <scope>NUCLEOTIDE SEQUENCE [LARGE SCALE GENOMIC DNA]</scope>
    <source>
        <strain evidence="13 14">CBS 131958</strain>
    </source>
</reference>
<dbReference type="InterPro" id="IPR008928">
    <property type="entry name" value="6-hairpin_glycosidase_sf"/>
</dbReference>
<comment type="subcellular location">
    <subcellularLocation>
        <location evidence="2">Endomembrane system</location>
    </subcellularLocation>
</comment>
<feature type="signal peptide" evidence="12">
    <location>
        <begin position="1"/>
        <end position="22"/>
    </location>
</feature>
<dbReference type="STRING" id="1664694.A0A0N0NIX2"/>
<dbReference type="AlphaFoldDB" id="A0A0N0NIX2"/>
<evidence type="ECO:0000256" key="6">
    <source>
        <dbReference type="ARBA" id="ARBA00022801"/>
    </source>
</evidence>
<feature type="chain" id="PRO_5005856775" description="Mannan endo-1,6-alpha-mannosidase" evidence="12">
    <location>
        <begin position="23"/>
        <end position="462"/>
    </location>
</feature>
<dbReference type="Proteomes" id="UP000038010">
    <property type="component" value="Unassembled WGS sequence"/>
</dbReference>
<keyword evidence="11" id="KW-1133">Transmembrane helix</keyword>
<evidence type="ECO:0000256" key="2">
    <source>
        <dbReference type="ARBA" id="ARBA00004308"/>
    </source>
</evidence>
<evidence type="ECO:0000256" key="10">
    <source>
        <dbReference type="PIRNR" id="PIRNR016302"/>
    </source>
</evidence>
<evidence type="ECO:0000256" key="5">
    <source>
        <dbReference type="ARBA" id="ARBA00022729"/>
    </source>
</evidence>
<dbReference type="Pfam" id="PF03663">
    <property type="entry name" value="Glyco_hydro_76"/>
    <property type="match status" value="1"/>
</dbReference>
<dbReference type="PIRSF" id="PIRSF016302">
    <property type="entry name" value="Man_a_manosd"/>
    <property type="match status" value="1"/>
</dbReference>
<evidence type="ECO:0000256" key="7">
    <source>
        <dbReference type="ARBA" id="ARBA00023136"/>
    </source>
</evidence>
<comment type="similarity">
    <text evidence="3 10">Belongs to the glycosyl hydrolase 76 family.</text>
</comment>
<feature type="transmembrane region" description="Helical" evidence="11">
    <location>
        <begin position="439"/>
        <end position="461"/>
    </location>
</feature>
<evidence type="ECO:0000256" key="3">
    <source>
        <dbReference type="ARBA" id="ARBA00009699"/>
    </source>
</evidence>
<keyword evidence="6 10" id="KW-0378">Hydrolase</keyword>
<evidence type="ECO:0000256" key="9">
    <source>
        <dbReference type="ARBA" id="ARBA00023295"/>
    </source>
</evidence>
<keyword evidence="5 12" id="KW-0732">Signal</keyword>
<protein>
    <recommendedName>
        <fullName evidence="4 10">Mannan endo-1,6-alpha-mannosidase</fullName>
        <ecNumber evidence="4 10">3.2.1.101</ecNumber>
    </recommendedName>
</protein>
<dbReference type="SUPFAM" id="SSF48208">
    <property type="entry name" value="Six-hairpin glycosidases"/>
    <property type="match status" value="1"/>
</dbReference>
<evidence type="ECO:0000313" key="13">
    <source>
        <dbReference type="EMBL" id="KPI36321.1"/>
    </source>
</evidence>
<comment type="caution">
    <text evidence="13">The sequence shown here is derived from an EMBL/GenBank/DDBJ whole genome shotgun (WGS) entry which is preliminary data.</text>
</comment>
<dbReference type="GO" id="GO:0008496">
    <property type="term" value="F:mannan endo-1,6-alpha-mannosidase activity"/>
    <property type="evidence" value="ECO:0007669"/>
    <property type="project" value="UniProtKB-UniRule"/>
</dbReference>
<dbReference type="InterPro" id="IPR005198">
    <property type="entry name" value="Glyco_hydro_76"/>
</dbReference>
<dbReference type="GO" id="GO:0016052">
    <property type="term" value="P:carbohydrate catabolic process"/>
    <property type="evidence" value="ECO:0007669"/>
    <property type="project" value="InterPro"/>
</dbReference>
<dbReference type="VEuPathDB" id="FungiDB:AB675_7335"/>
<dbReference type="EC" id="3.2.1.101" evidence="4 10"/>
<organism evidence="13 14">
    <name type="scientific">Cyphellophora attinorum</name>
    <dbReference type="NCBI Taxonomy" id="1664694"/>
    <lineage>
        <taxon>Eukaryota</taxon>
        <taxon>Fungi</taxon>
        <taxon>Dikarya</taxon>
        <taxon>Ascomycota</taxon>
        <taxon>Pezizomycotina</taxon>
        <taxon>Eurotiomycetes</taxon>
        <taxon>Chaetothyriomycetidae</taxon>
        <taxon>Chaetothyriales</taxon>
        <taxon>Cyphellophoraceae</taxon>
        <taxon>Cyphellophora</taxon>
    </lineage>
</organism>
<dbReference type="OrthoDB" id="4187847at2759"/>